<evidence type="ECO:0000313" key="3">
    <source>
        <dbReference type="Proteomes" id="UP001168821"/>
    </source>
</evidence>
<evidence type="ECO:0000313" key="2">
    <source>
        <dbReference type="EMBL" id="KAJ3645373.1"/>
    </source>
</evidence>
<dbReference type="Proteomes" id="UP001168821">
    <property type="component" value="Unassembled WGS sequence"/>
</dbReference>
<proteinExistence type="predicted"/>
<dbReference type="EMBL" id="JALNTZ010000007">
    <property type="protein sequence ID" value="KAJ3645373.1"/>
    <property type="molecule type" value="Genomic_DNA"/>
</dbReference>
<keyword evidence="3" id="KW-1185">Reference proteome</keyword>
<feature type="region of interest" description="Disordered" evidence="1">
    <location>
        <begin position="30"/>
        <end position="55"/>
    </location>
</feature>
<protein>
    <submittedName>
        <fullName evidence="2">Uncharacterized protein</fullName>
    </submittedName>
</protein>
<name>A0AA38HW87_9CUCU</name>
<reference evidence="2" key="1">
    <citation type="journal article" date="2023" name="G3 (Bethesda)">
        <title>Whole genome assemblies of Zophobas morio and Tenebrio molitor.</title>
        <authorList>
            <person name="Kaur S."/>
            <person name="Stinson S.A."/>
            <person name="diCenzo G.C."/>
        </authorList>
    </citation>
    <scope>NUCLEOTIDE SEQUENCE</scope>
    <source>
        <strain evidence="2">QUZm001</strain>
    </source>
</reference>
<comment type="caution">
    <text evidence="2">The sequence shown here is derived from an EMBL/GenBank/DDBJ whole genome shotgun (WGS) entry which is preliminary data.</text>
</comment>
<organism evidence="2 3">
    <name type="scientific">Zophobas morio</name>
    <dbReference type="NCBI Taxonomy" id="2755281"/>
    <lineage>
        <taxon>Eukaryota</taxon>
        <taxon>Metazoa</taxon>
        <taxon>Ecdysozoa</taxon>
        <taxon>Arthropoda</taxon>
        <taxon>Hexapoda</taxon>
        <taxon>Insecta</taxon>
        <taxon>Pterygota</taxon>
        <taxon>Neoptera</taxon>
        <taxon>Endopterygota</taxon>
        <taxon>Coleoptera</taxon>
        <taxon>Polyphaga</taxon>
        <taxon>Cucujiformia</taxon>
        <taxon>Tenebrionidae</taxon>
        <taxon>Zophobas</taxon>
    </lineage>
</organism>
<accession>A0AA38HW87</accession>
<sequence length="120" mass="12887">MRGGGVPRCQALSRLVPLKEEHVWSDTFTPSGVAPSVGSDGARVPAPSPVKEHRGCSKARDVEIQVVWGAPTETRNKIKPKKINNNRVYSLPPATWPSRGVLLLRNDGGLVGILGAVSVW</sequence>
<dbReference type="AlphaFoldDB" id="A0AA38HW87"/>
<evidence type="ECO:0000256" key="1">
    <source>
        <dbReference type="SAM" id="MobiDB-lite"/>
    </source>
</evidence>
<gene>
    <name evidence="2" type="ORF">Zmor_023039</name>
</gene>